<evidence type="ECO:0000256" key="4">
    <source>
        <dbReference type="ARBA" id="ARBA00023136"/>
    </source>
</evidence>
<dbReference type="AlphaFoldDB" id="A0A7G6E517"/>
<feature type="transmembrane region" description="Helical" evidence="5">
    <location>
        <begin position="121"/>
        <end position="145"/>
    </location>
</feature>
<evidence type="ECO:0000256" key="3">
    <source>
        <dbReference type="ARBA" id="ARBA00022989"/>
    </source>
</evidence>
<dbReference type="GO" id="GO:0005886">
    <property type="term" value="C:plasma membrane"/>
    <property type="evidence" value="ECO:0007669"/>
    <property type="project" value="UniProtKB-SubCell"/>
</dbReference>
<dbReference type="PANTHER" id="PTHR38452">
    <property type="entry name" value="UPF0756 MEMBRANE PROTEIN YEAL"/>
    <property type="match status" value="1"/>
</dbReference>
<comment type="caution">
    <text evidence="5">Lacks conserved residue(s) required for the propagation of feature annotation.</text>
</comment>
<keyword evidence="1 5" id="KW-1003">Cell membrane</keyword>
<comment type="subcellular location">
    <subcellularLocation>
        <location evidence="5">Cell membrane</location>
        <topology evidence="5">Multi-pass membrane protein</topology>
    </subcellularLocation>
</comment>
<reference evidence="6 7" key="1">
    <citation type="journal article" date="2019" name="Front. Microbiol.">
        <title>Thermoanaerosceptrum fracticalcis gen. nov. sp. nov., a Novel Fumarate-Fermenting Microorganism From a Deep Fractured Carbonate Aquifer of the US Great Basin.</title>
        <authorList>
            <person name="Hamilton-Brehm S.D."/>
            <person name="Stewart L.E."/>
            <person name="Zavarin M."/>
            <person name="Caldwell M."/>
            <person name="Lawson P.A."/>
            <person name="Onstott T.C."/>
            <person name="Grzymski J."/>
            <person name="Neveux I."/>
            <person name="Lollar B.S."/>
            <person name="Russell C.E."/>
            <person name="Moser D.P."/>
        </authorList>
    </citation>
    <scope>NUCLEOTIDE SEQUENCE [LARGE SCALE GENOMIC DNA]</scope>
    <source>
        <strain evidence="6 7">DRI-13</strain>
    </source>
</reference>
<gene>
    <name evidence="6" type="ORF">BR63_13180</name>
</gene>
<evidence type="ECO:0000256" key="1">
    <source>
        <dbReference type="ARBA" id="ARBA00022475"/>
    </source>
</evidence>
<accession>A0A7G6E517</accession>
<name>A0A7G6E517_THEFR</name>
<dbReference type="Pfam" id="PF04284">
    <property type="entry name" value="DUF441"/>
    <property type="match status" value="1"/>
</dbReference>
<organism evidence="6 7">
    <name type="scientific">Thermanaerosceptrum fracticalcis</name>
    <dbReference type="NCBI Taxonomy" id="1712410"/>
    <lineage>
        <taxon>Bacteria</taxon>
        <taxon>Bacillati</taxon>
        <taxon>Bacillota</taxon>
        <taxon>Clostridia</taxon>
        <taxon>Eubacteriales</taxon>
        <taxon>Peptococcaceae</taxon>
        <taxon>Thermanaerosceptrum</taxon>
    </lineage>
</organism>
<dbReference type="Proteomes" id="UP000515847">
    <property type="component" value="Chromosome"/>
</dbReference>
<dbReference type="KEGG" id="tfr:BR63_13180"/>
<evidence type="ECO:0000313" key="6">
    <source>
        <dbReference type="EMBL" id="QNB47171.1"/>
    </source>
</evidence>
<keyword evidence="7" id="KW-1185">Reference proteome</keyword>
<evidence type="ECO:0000256" key="2">
    <source>
        <dbReference type="ARBA" id="ARBA00022692"/>
    </source>
</evidence>
<dbReference type="PANTHER" id="PTHR38452:SF1">
    <property type="entry name" value="UPF0756 MEMBRANE PROTEIN YEAL"/>
    <property type="match status" value="1"/>
</dbReference>
<dbReference type="InterPro" id="IPR007382">
    <property type="entry name" value="UPF0756_TM"/>
</dbReference>
<proteinExistence type="inferred from homology"/>
<comment type="similarity">
    <text evidence="5">Belongs to the UPF0756 family.</text>
</comment>
<dbReference type="HAMAP" id="MF_01874">
    <property type="entry name" value="UPF0756"/>
    <property type="match status" value="1"/>
</dbReference>
<protein>
    <recommendedName>
        <fullName evidence="5">UPF0756 membrane protein BR63_13180</fullName>
    </recommendedName>
</protein>
<sequence>MKLSPEFLLTIILLLSILGKNYSVAIATTFVIFITLLRVDKFFPLLEKYTLTGGIILLSIWVLIPIAVGKIGVKEIFHFMVTPVGLIVILAGISVAVLAASGVSLLSVNPEMSTGIVVGSLIGVAFFHGLPVGPMIGAGIVAFILKIFSWISDFWC</sequence>
<feature type="transmembrane region" description="Helical" evidence="5">
    <location>
        <begin position="76"/>
        <end position="101"/>
    </location>
</feature>
<evidence type="ECO:0000256" key="5">
    <source>
        <dbReference type="HAMAP-Rule" id="MF_01874"/>
    </source>
</evidence>
<dbReference type="EMBL" id="CP045798">
    <property type="protein sequence ID" value="QNB47171.1"/>
    <property type="molecule type" value="Genomic_DNA"/>
</dbReference>
<keyword evidence="2 5" id="KW-0812">Transmembrane</keyword>
<keyword evidence="3 5" id="KW-1133">Transmembrane helix</keyword>
<keyword evidence="4 5" id="KW-0472">Membrane</keyword>
<feature type="transmembrane region" description="Helical" evidence="5">
    <location>
        <begin position="49"/>
        <end position="69"/>
    </location>
</feature>
<evidence type="ECO:0000313" key="7">
    <source>
        <dbReference type="Proteomes" id="UP000515847"/>
    </source>
</evidence>